<keyword evidence="2" id="KW-0560">Oxidoreductase</keyword>
<dbReference type="Proteomes" id="UP000265566">
    <property type="component" value="Chromosome 1"/>
</dbReference>
<dbReference type="Gramene" id="rna2673">
    <property type="protein sequence ID" value="RHN78997.1"/>
    <property type="gene ID" value="gene2673"/>
</dbReference>
<reference evidence="1 4" key="1">
    <citation type="journal article" date="2011" name="Nature">
        <title>The Medicago genome provides insight into the evolution of rhizobial symbioses.</title>
        <authorList>
            <person name="Young N.D."/>
            <person name="Debelle F."/>
            <person name="Oldroyd G.E."/>
            <person name="Geurts R."/>
            <person name="Cannon S.B."/>
            <person name="Udvardi M.K."/>
            <person name="Benedito V.A."/>
            <person name="Mayer K.F."/>
            <person name="Gouzy J."/>
            <person name="Schoof H."/>
            <person name="Van de Peer Y."/>
            <person name="Proost S."/>
            <person name="Cook D.R."/>
            <person name="Meyers B.C."/>
            <person name="Spannagl M."/>
            <person name="Cheung F."/>
            <person name="De Mita S."/>
            <person name="Krishnakumar V."/>
            <person name="Gundlach H."/>
            <person name="Zhou S."/>
            <person name="Mudge J."/>
            <person name="Bharti A.K."/>
            <person name="Murray J.D."/>
            <person name="Naoumkina M.A."/>
            <person name="Rosen B."/>
            <person name="Silverstein K.A."/>
            <person name="Tang H."/>
            <person name="Rombauts S."/>
            <person name="Zhao P.X."/>
            <person name="Zhou P."/>
            <person name="Barbe V."/>
            <person name="Bardou P."/>
            <person name="Bechner M."/>
            <person name="Bellec A."/>
            <person name="Berger A."/>
            <person name="Berges H."/>
            <person name="Bidwell S."/>
            <person name="Bisseling T."/>
            <person name="Choisne N."/>
            <person name="Couloux A."/>
            <person name="Denny R."/>
            <person name="Deshpande S."/>
            <person name="Dai X."/>
            <person name="Doyle J.J."/>
            <person name="Dudez A.M."/>
            <person name="Farmer A.D."/>
            <person name="Fouteau S."/>
            <person name="Franken C."/>
            <person name="Gibelin C."/>
            <person name="Gish J."/>
            <person name="Goldstein S."/>
            <person name="Gonzalez A.J."/>
            <person name="Green P.J."/>
            <person name="Hallab A."/>
            <person name="Hartog M."/>
            <person name="Hua A."/>
            <person name="Humphray S.J."/>
            <person name="Jeong D.H."/>
            <person name="Jing Y."/>
            <person name="Jocker A."/>
            <person name="Kenton S.M."/>
            <person name="Kim D.J."/>
            <person name="Klee K."/>
            <person name="Lai H."/>
            <person name="Lang C."/>
            <person name="Lin S."/>
            <person name="Macmil S.L."/>
            <person name="Magdelenat G."/>
            <person name="Matthews L."/>
            <person name="McCorrison J."/>
            <person name="Monaghan E.L."/>
            <person name="Mun J.H."/>
            <person name="Najar F.Z."/>
            <person name="Nicholson C."/>
            <person name="Noirot C."/>
            <person name="O'Bleness M."/>
            <person name="Paule C.R."/>
            <person name="Poulain J."/>
            <person name="Prion F."/>
            <person name="Qin B."/>
            <person name="Qu C."/>
            <person name="Retzel E.F."/>
            <person name="Riddle C."/>
            <person name="Sallet E."/>
            <person name="Samain S."/>
            <person name="Samson N."/>
            <person name="Sanders I."/>
            <person name="Saurat O."/>
            <person name="Scarpelli C."/>
            <person name="Schiex T."/>
            <person name="Segurens B."/>
            <person name="Severin A.J."/>
            <person name="Sherrier D.J."/>
            <person name="Shi R."/>
            <person name="Sims S."/>
            <person name="Singer S.R."/>
            <person name="Sinharoy S."/>
            <person name="Sterck L."/>
            <person name="Viollet A."/>
            <person name="Wang B.B."/>
            <person name="Wang K."/>
            <person name="Wang M."/>
            <person name="Wang X."/>
            <person name="Warfsmann J."/>
            <person name="Weissenbach J."/>
            <person name="White D.D."/>
            <person name="White J.D."/>
            <person name="Wiley G.B."/>
            <person name="Wincker P."/>
            <person name="Xing Y."/>
            <person name="Yang L."/>
            <person name="Yao Z."/>
            <person name="Ying F."/>
            <person name="Zhai J."/>
            <person name="Zhou L."/>
            <person name="Zuber A."/>
            <person name="Denarie J."/>
            <person name="Dixon R.A."/>
            <person name="May G.D."/>
            <person name="Schwartz D.C."/>
            <person name="Rogers J."/>
            <person name="Quetier F."/>
            <person name="Town C.D."/>
            <person name="Roe B.A."/>
        </authorList>
    </citation>
    <scope>NUCLEOTIDE SEQUENCE [LARGE SCALE GENOMIC DNA]</scope>
    <source>
        <strain evidence="1">A17</strain>
        <strain evidence="3 4">cv. Jemalong A17</strain>
    </source>
</reference>
<dbReference type="EC" id="1.1.3.-" evidence="2"/>
<protein>
    <submittedName>
        <fullName evidence="1">D-arabinono-1,4-lactone oxidase family protein, putative</fullName>
    </submittedName>
    <submittedName>
        <fullName evidence="2">Putative oxidoreductase</fullName>
        <ecNumber evidence="2">1.1.3.-</ecNumber>
    </submittedName>
</protein>
<dbReference type="EMBL" id="PSQE01000001">
    <property type="protein sequence ID" value="RHN78997.1"/>
    <property type="molecule type" value="Genomic_DNA"/>
</dbReference>
<dbReference type="EnsemblPlants" id="KEH41492">
    <property type="protein sequence ID" value="KEH41492"/>
    <property type="gene ID" value="MTR_1g051520"/>
</dbReference>
<organism evidence="1 4">
    <name type="scientific">Medicago truncatula</name>
    <name type="common">Barrel medic</name>
    <name type="synonym">Medicago tribuloides</name>
    <dbReference type="NCBI Taxonomy" id="3880"/>
    <lineage>
        <taxon>Eukaryota</taxon>
        <taxon>Viridiplantae</taxon>
        <taxon>Streptophyta</taxon>
        <taxon>Embryophyta</taxon>
        <taxon>Tracheophyta</taxon>
        <taxon>Spermatophyta</taxon>
        <taxon>Magnoliopsida</taxon>
        <taxon>eudicotyledons</taxon>
        <taxon>Gunneridae</taxon>
        <taxon>Pentapetalae</taxon>
        <taxon>rosids</taxon>
        <taxon>fabids</taxon>
        <taxon>Fabales</taxon>
        <taxon>Fabaceae</taxon>
        <taxon>Papilionoideae</taxon>
        <taxon>50 kb inversion clade</taxon>
        <taxon>NPAAA clade</taxon>
        <taxon>Hologalegina</taxon>
        <taxon>IRL clade</taxon>
        <taxon>Trifolieae</taxon>
        <taxon>Medicago</taxon>
    </lineage>
</organism>
<reference evidence="5" key="4">
    <citation type="journal article" date="2018" name="Nat. Plants">
        <title>Whole-genome landscape of Medicago truncatula symbiotic genes.</title>
        <authorList>
            <person name="Pecrix Y."/>
            <person name="Staton S.E."/>
            <person name="Sallet E."/>
            <person name="Lelandais-Briere C."/>
            <person name="Moreau S."/>
            <person name="Carrere S."/>
            <person name="Blein T."/>
            <person name="Jardinaud M.F."/>
            <person name="Latrasse D."/>
            <person name="Zouine M."/>
            <person name="Zahm M."/>
            <person name="Kreplak J."/>
            <person name="Mayjonade B."/>
            <person name="Satge C."/>
            <person name="Perez M."/>
            <person name="Cauet S."/>
            <person name="Marande W."/>
            <person name="Chantry-Darmon C."/>
            <person name="Lopez-Roques C."/>
            <person name="Bouchez O."/>
            <person name="Berard A."/>
            <person name="Debelle F."/>
            <person name="Munos S."/>
            <person name="Bendahmane A."/>
            <person name="Berges H."/>
            <person name="Niebel A."/>
            <person name="Buitink J."/>
            <person name="Frugier F."/>
            <person name="Benhamed M."/>
            <person name="Crespi M."/>
            <person name="Gouzy J."/>
            <person name="Gamas P."/>
        </authorList>
    </citation>
    <scope>NUCLEOTIDE SEQUENCE [LARGE SCALE GENOMIC DNA]</scope>
    <source>
        <strain evidence="5">cv. Jemalong A17</strain>
    </source>
</reference>
<evidence type="ECO:0000313" key="3">
    <source>
        <dbReference type="EnsemblPlants" id="KEH41492"/>
    </source>
</evidence>
<evidence type="ECO:0000313" key="2">
    <source>
        <dbReference type="EMBL" id="RHN78997.1"/>
    </source>
</evidence>
<name>A0A072VI66_MEDTR</name>
<evidence type="ECO:0000313" key="5">
    <source>
        <dbReference type="Proteomes" id="UP000265566"/>
    </source>
</evidence>
<dbReference type="HOGENOM" id="CLU_2281569_0_0_1"/>
<reference evidence="1 4" key="2">
    <citation type="journal article" date="2014" name="BMC Genomics">
        <title>An improved genome release (version Mt4.0) for the model legume Medicago truncatula.</title>
        <authorList>
            <person name="Tang H."/>
            <person name="Krishnakumar V."/>
            <person name="Bidwell S."/>
            <person name="Rosen B."/>
            <person name="Chan A."/>
            <person name="Zhou S."/>
            <person name="Gentzbittel L."/>
            <person name="Childs K.L."/>
            <person name="Yandell M."/>
            <person name="Gundlach H."/>
            <person name="Mayer K.F."/>
            <person name="Schwartz D.C."/>
            <person name="Town C.D."/>
        </authorList>
    </citation>
    <scope>GENOME REANNOTATION</scope>
    <source>
        <strain evidence="1">A17</strain>
        <strain evidence="3 4">cv. Jemalong A17</strain>
    </source>
</reference>
<evidence type="ECO:0000313" key="4">
    <source>
        <dbReference type="Proteomes" id="UP000002051"/>
    </source>
</evidence>
<sequence length="102" mass="11856">MSQQQFSLLLEFGDFINYVKKLRNINPQNFCGIDIYNGILIRYIKASEVYLGQSEDSVVIDFNYYRANDQFPARLNQDVWEKLEQIAFSSIVLSHIGIRIGT</sequence>
<evidence type="ECO:0000313" key="1">
    <source>
        <dbReference type="EMBL" id="KEH41492.1"/>
    </source>
</evidence>
<dbReference type="Proteomes" id="UP000002051">
    <property type="component" value="Unassembled WGS sequence"/>
</dbReference>
<dbReference type="GO" id="GO:0016491">
    <property type="term" value="F:oxidoreductase activity"/>
    <property type="evidence" value="ECO:0007669"/>
    <property type="project" value="UniProtKB-KW"/>
</dbReference>
<dbReference type="EMBL" id="CM001217">
    <property type="protein sequence ID" value="KEH41492.1"/>
    <property type="molecule type" value="Genomic_DNA"/>
</dbReference>
<dbReference type="AlphaFoldDB" id="A0A072VI66"/>
<proteinExistence type="predicted"/>
<gene>
    <name evidence="1" type="ordered locus">MTR_1g051520</name>
    <name evidence="2" type="ORF">MtrunA17_Chr1g0172001</name>
</gene>
<dbReference type="STRING" id="3880.A0A072VI66"/>
<reference evidence="2" key="5">
    <citation type="journal article" date="2018" name="Nat. Plants">
        <title>Whole-genome landscape of Medicago truncatula symbiotic genes.</title>
        <authorList>
            <person name="Pecrix Y."/>
            <person name="Gamas P."/>
            <person name="Carrere S."/>
        </authorList>
    </citation>
    <scope>NUCLEOTIDE SEQUENCE</scope>
    <source>
        <tissue evidence="2">Leaves</tissue>
    </source>
</reference>
<keyword evidence="4" id="KW-1185">Reference proteome</keyword>
<reference evidence="3" key="3">
    <citation type="submission" date="2015-04" db="UniProtKB">
        <authorList>
            <consortium name="EnsemblPlants"/>
        </authorList>
    </citation>
    <scope>IDENTIFICATION</scope>
    <source>
        <strain evidence="3">cv. Jemalong A17</strain>
    </source>
</reference>
<accession>A0A072VI66</accession>